<proteinExistence type="predicted"/>
<reference evidence="1 2" key="1">
    <citation type="submission" date="2020-08" db="EMBL/GenBank/DDBJ databases">
        <title>Pseudomonas sp. nov.</title>
        <authorList>
            <person name="Gieschler S."/>
            <person name="Fiedler G."/>
            <person name="Brinks E."/>
            <person name="Boehnlein C."/>
            <person name="Franz C.M.A.P."/>
            <person name="Kabisch J."/>
        </authorList>
    </citation>
    <scope>NUCLEOTIDE SEQUENCE [LARGE SCALE GENOMIC DNA]</scope>
    <source>
        <strain evidence="1 2">MBT-2</strain>
    </source>
</reference>
<keyword evidence="2" id="KW-1185">Reference proteome</keyword>
<dbReference type="AlphaFoldDB" id="A0A7X1G8F9"/>
<name>A0A7X1G8F9_9PSED</name>
<dbReference type="InterPro" id="IPR011006">
    <property type="entry name" value="CheY-like_superfamily"/>
</dbReference>
<dbReference type="SUPFAM" id="SSF52172">
    <property type="entry name" value="CheY-like"/>
    <property type="match status" value="1"/>
</dbReference>
<evidence type="ECO:0008006" key="3">
    <source>
        <dbReference type="Google" id="ProtNLM"/>
    </source>
</evidence>
<evidence type="ECO:0000313" key="1">
    <source>
        <dbReference type="EMBL" id="MBC2680066.1"/>
    </source>
</evidence>
<dbReference type="EMBL" id="JACMYH010000005">
    <property type="protein sequence ID" value="MBC2680066.1"/>
    <property type="molecule type" value="Genomic_DNA"/>
</dbReference>
<protein>
    <recommendedName>
        <fullName evidence="3">Response regulator</fullName>
    </recommendedName>
</protein>
<accession>A0A7X1G8F9</accession>
<dbReference type="Gene3D" id="3.40.50.2300">
    <property type="match status" value="1"/>
</dbReference>
<comment type="caution">
    <text evidence="1">The sequence shown here is derived from an EMBL/GenBank/DDBJ whole genome shotgun (WGS) entry which is preliminary data.</text>
</comment>
<dbReference type="Proteomes" id="UP000546173">
    <property type="component" value="Unassembled WGS sequence"/>
</dbReference>
<evidence type="ECO:0000313" key="2">
    <source>
        <dbReference type="Proteomes" id="UP000546173"/>
    </source>
</evidence>
<dbReference type="RefSeq" id="WP_185795059.1">
    <property type="nucleotide sequence ID" value="NZ_JACMYH010000005.1"/>
</dbReference>
<gene>
    <name evidence="1" type="ORF">H7993_16840</name>
</gene>
<organism evidence="1 2">
    <name type="scientific">Pseudomonas baltica</name>
    <dbReference type="NCBI Taxonomy" id="2762576"/>
    <lineage>
        <taxon>Bacteria</taxon>
        <taxon>Pseudomonadati</taxon>
        <taxon>Pseudomonadota</taxon>
        <taxon>Gammaproteobacteria</taxon>
        <taxon>Pseudomonadales</taxon>
        <taxon>Pseudomonadaceae</taxon>
        <taxon>Pseudomonas</taxon>
    </lineage>
</organism>
<sequence>MRSLRVLVLEDIPYQLIAMHQVLNACGVFDVLTAQSFNAACLSLEKRQGVDIVICEMTVAGLDMGELIGHLAATGLARALVIYSNGSQPVEPFTALARQHRLPLLGVLHTPVSAAAVHGLLQDYQRSMSARALLPLPEVHEISHFEGAWSLPLGR</sequence>